<evidence type="ECO:0000256" key="1">
    <source>
        <dbReference type="SAM" id="MobiDB-lite"/>
    </source>
</evidence>
<dbReference type="EMBL" id="MABQ02000027">
    <property type="protein sequence ID" value="PCD20074.1"/>
    <property type="molecule type" value="Genomic_DNA"/>
</dbReference>
<comment type="caution">
    <text evidence="2">The sequence shown here is derived from an EMBL/GenBank/DDBJ whole genome shotgun (WGS) entry which is preliminary data.</text>
</comment>
<reference evidence="2 3" key="2">
    <citation type="journal article" date="2017" name="Sci. Rep.">
        <title>A mobile pathogenicity chromosome in Fusarium oxysporum for infection of multiple cucurbit species.</title>
        <authorList>
            <person name="van Dam P."/>
            <person name="Fokkens L."/>
            <person name="Ayukawa Y."/>
            <person name="van der Gragt M."/>
            <person name="Ter Horst A."/>
            <person name="Brankovics B."/>
            <person name="Houterman P.M."/>
            <person name="Arie T."/>
            <person name="Rep M."/>
        </authorList>
    </citation>
    <scope>NUCLEOTIDE SEQUENCE [LARGE SCALE GENOMIC DNA]</scope>
    <source>
        <strain evidence="2 3">Forc016</strain>
    </source>
</reference>
<protein>
    <submittedName>
        <fullName evidence="2">Uncharacterized protein</fullName>
    </submittedName>
</protein>
<gene>
    <name evidence="2" type="ORF">AU210_016752</name>
</gene>
<dbReference type="AlphaFoldDB" id="A0A2H3FYV8"/>
<sequence>MEEDQLCGVCPVPHTECRPPTLELRLPPPPPENASQDGDDNDGGGAGPIASEIITFTGPTEVLRQAKVCDEELGRYEKDLETMRGRCLYCRVEGRPFEHTATACARRFDWIRAKTKALQDCKNRGRDWMDRFAVCWTCFQPQEICRSADPEYEGDTSFDQAAPDGS</sequence>
<reference evidence="2 3" key="1">
    <citation type="journal article" date="2016" name="Environ. Microbiol.">
        <title>Effector profiles distinguish formae speciales of Fusarium oxysporum.</title>
        <authorList>
            <person name="van Dam P."/>
            <person name="Fokkens L."/>
            <person name="Schmidt S.M."/>
            <person name="Linmans J.H."/>
            <person name="Kistler H.C."/>
            <person name="Ma L.J."/>
            <person name="Rep M."/>
        </authorList>
    </citation>
    <scope>NUCLEOTIDE SEQUENCE [LARGE SCALE GENOMIC DNA]</scope>
    <source>
        <strain evidence="2 3">Forc016</strain>
    </source>
</reference>
<feature type="region of interest" description="Disordered" evidence="1">
    <location>
        <begin position="14"/>
        <end position="51"/>
    </location>
</feature>
<name>A0A2H3FYV8_FUSOX</name>
<evidence type="ECO:0000313" key="3">
    <source>
        <dbReference type="Proteomes" id="UP000219602"/>
    </source>
</evidence>
<evidence type="ECO:0000313" key="2">
    <source>
        <dbReference type="EMBL" id="PCD20074.1"/>
    </source>
</evidence>
<proteinExistence type="predicted"/>
<organism evidence="2 3">
    <name type="scientific">Fusarium oxysporum f. sp. radicis-cucumerinum</name>
    <dbReference type="NCBI Taxonomy" id="327505"/>
    <lineage>
        <taxon>Eukaryota</taxon>
        <taxon>Fungi</taxon>
        <taxon>Dikarya</taxon>
        <taxon>Ascomycota</taxon>
        <taxon>Pezizomycotina</taxon>
        <taxon>Sordariomycetes</taxon>
        <taxon>Hypocreomycetidae</taxon>
        <taxon>Hypocreales</taxon>
        <taxon>Nectriaceae</taxon>
        <taxon>Fusarium</taxon>
        <taxon>Fusarium oxysporum species complex</taxon>
    </lineage>
</organism>
<accession>A0A2H3FYV8</accession>
<dbReference type="Proteomes" id="UP000219602">
    <property type="component" value="Unassembled WGS sequence"/>
</dbReference>